<keyword evidence="2" id="KW-0378">Hydrolase</keyword>
<dbReference type="AlphaFoldDB" id="A0AAV6GT28"/>
<evidence type="ECO:0000256" key="3">
    <source>
        <dbReference type="ARBA" id="ARBA00022825"/>
    </source>
</evidence>
<feature type="transmembrane region" description="Helical" evidence="5">
    <location>
        <begin position="7"/>
        <end position="24"/>
    </location>
</feature>
<comment type="caution">
    <text evidence="7">The sequence shown here is derived from an EMBL/GenBank/DDBJ whole genome shotgun (WGS) entry which is preliminary data.</text>
</comment>
<evidence type="ECO:0000256" key="1">
    <source>
        <dbReference type="ARBA" id="ARBA00022670"/>
    </source>
</evidence>
<dbReference type="InterPro" id="IPR043504">
    <property type="entry name" value="Peptidase_S1_PA_chymotrypsin"/>
</dbReference>
<evidence type="ECO:0000313" key="8">
    <source>
        <dbReference type="Proteomes" id="UP000823561"/>
    </source>
</evidence>
<dbReference type="Gene3D" id="2.40.10.10">
    <property type="entry name" value="Trypsin-like serine proteases"/>
    <property type="match status" value="2"/>
</dbReference>
<keyword evidence="3" id="KW-0720">Serine protease</keyword>
<evidence type="ECO:0000256" key="2">
    <source>
        <dbReference type="ARBA" id="ARBA00022801"/>
    </source>
</evidence>
<name>A0AAV6GT28_9TELE</name>
<protein>
    <recommendedName>
        <fullName evidence="6">Peptidase S1 domain-containing protein</fullName>
    </recommendedName>
</protein>
<dbReference type="PANTHER" id="PTHR24252:SF8">
    <property type="entry name" value="ACROSIN"/>
    <property type="match status" value="1"/>
</dbReference>
<dbReference type="PRINTS" id="PR00722">
    <property type="entry name" value="CHYMOTRYPSIN"/>
</dbReference>
<evidence type="ECO:0000256" key="4">
    <source>
        <dbReference type="ARBA" id="ARBA00023157"/>
    </source>
</evidence>
<evidence type="ECO:0000256" key="5">
    <source>
        <dbReference type="SAM" id="Phobius"/>
    </source>
</evidence>
<keyword evidence="1" id="KW-0645">Protease</keyword>
<dbReference type="Pfam" id="PF00089">
    <property type="entry name" value="Trypsin"/>
    <property type="match status" value="1"/>
</dbReference>
<dbReference type="GO" id="GO:0006508">
    <property type="term" value="P:proteolysis"/>
    <property type="evidence" value="ECO:0007669"/>
    <property type="project" value="UniProtKB-KW"/>
</dbReference>
<dbReference type="InterPro" id="IPR009003">
    <property type="entry name" value="Peptidase_S1_PA"/>
</dbReference>
<dbReference type="PROSITE" id="PS50240">
    <property type="entry name" value="TRYPSIN_DOM"/>
    <property type="match status" value="1"/>
</dbReference>
<dbReference type="FunFam" id="2.40.10.10:FF:000068">
    <property type="entry name" value="transmembrane protease serine 2"/>
    <property type="match status" value="1"/>
</dbReference>
<evidence type="ECO:0000313" key="7">
    <source>
        <dbReference type="EMBL" id="KAG5276726.1"/>
    </source>
</evidence>
<dbReference type="SMART" id="SM00020">
    <property type="entry name" value="Tryp_SPc"/>
    <property type="match status" value="1"/>
</dbReference>
<keyword evidence="8" id="KW-1185">Reference proteome</keyword>
<reference evidence="7" key="1">
    <citation type="submission" date="2020-10" db="EMBL/GenBank/DDBJ databases">
        <title>Chromosome-scale genome assembly of the Allis shad, Alosa alosa.</title>
        <authorList>
            <person name="Margot Z."/>
            <person name="Christophe K."/>
            <person name="Cabau C."/>
            <person name="Louis A."/>
            <person name="Berthelot C."/>
            <person name="Parey E."/>
            <person name="Roest Crollius H."/>
            <person name="Montfort J."/>
            <person name="Robinson-Rechavi M."/>
            <person name="Bucao C."/>
            <person name="Bouchez O."/>
            <person name="Gislard M."/>
            <person name="Lluch J."/>
            <person name="Milhes M."/>
            <person name="Lampietro C."/>
            <person name="Lopez Roques C."/>
            <person name="Donnadieu C."/>
            <person name="Braasch I."/>
            <person name="Desvignes T."/>
            <person name="Postlethwait J."/>
            <person name="Bobe J."/>
            <person name="Guiguen Y."/>
        </authorList>
    </citation>
    <scope>NUCLEOTIDE SEQUENCE</scope>
    <source>
        <strain evidence="7">M-15738</strain>
        <tissue evidence="7">Blood</tissue>
    </source>
</reference>
<dbReference type="InterPro" id="IPR001254">
    <property type="entry name" value="Trypsin_dom"/>
</dbReference>
<keyword evidence="5" id="KW-0472">Membrane</keyword>
<organism evidence="7 8">
    <name type="scientific">Alosa alosa</name>
    <name type="common">allis shad</name>
    <dbReference type="NCBI Taxonomy" id="278164"/>
    <lineage>
        <taxon>Eukaryota</taxon>
        <taxon>Metazoa</taxon>
        <taxon>Chordata</taxon>
        <taxon>Craniata</taxon>
        <taxon>Vertebrata</taxon>
        <taxon>Euteleostomi</taxon>
        <taxon>Actinopterygii</taxon>
        <taxon>Neopterygii</taxon>
        <taxon>Teleostei</taxon>
        <taxon>Clupei</taxon>
        <taxon>Clupeiformes</taxon>
        <taxon>Clupeoidei</taxon>
        <taxon>Clupeidae</taxon>
        <taxon>Alosa</taxon>
    </lineage>
</organism>
<dbReference type="Proteomes" id="UP000823561">
    <property type="component" value="Chromosome 8"/>
</dbReference>
<gene>
    <name evidence="7" type="ORF">AALO_G00109040</name>
</gene>
<sequence>MNLCGKFSCLIGVGSICLILYFGVVEQSGFYLESDCGNRPENKAMLPPLHYMPLFGYPVNISIWPWIVSLQYSHNGLDSFKQYCSGAIIYEDWILTATSCFYETAFRNSRNWRIQTGSSDLNYNSPHIQTSTMEDVILHKDYHPDSSWNNIALVKLTTPLVFNNFVDRVCIPDLMNVERFKYSTCHITVHDNTGVLKESPVNIFPHSTCNMLSWHKFKVSADMFCAGYEYGGFDGCLDDTGGPLSCYVPTTGRHYVRGLRIITKKCGVPRRPNIYLQVSKYYYWIANAVDRYKEAHS</sequence>
<dbReference type="InterPro" id="IPR001314">
    <property type="entry name" value="Peptidase_S1A"/>
</dbReference>
<dbReference type="GO" id="GO:0004252">
    <property type="term" value="F:serine-type endopeptidase activity"/>
    <property type="evidence" value="ECO:0007669"/>
    <property type="project" value="InterPro"/>
</dbReference>
<keyword evidence="5" id="KW-0812">Transmembrane</keyword>
<dbReference type="EMBL" id="JADWDJ010000008">
    <property type="protein sequence ID" value="KAG5276726.1"/>
    <property type="molecule type" value="Genomic_DNA"/>
</dbReference>
<feature type="domain" description="Peptidase S1" evidence="6">
    <location>
        <begin position="53"/>
        <end position="290"/>
    </location>
</feature>
<keyword evidence="5" id="KW-1133">Transmembrane helix</keyword>
<dbReference type="PANTHER" id="PTHR24252">
    <property type="entry name" value="ACROSIN-RELATED"/>
    <property type="match status" value="1"/>
</dbReference>
<proteinExistence type="predicted"/>
<evidence type="ECO:0000259" key="6">
    <source>
        <dbReference type="PROSITE" id="PS50240"/>
    </source>
</evidence>
<accession>A0AAV6GT28</accession>
<dbReference type="CDD" id="cd00190">
    <property type="entry name" value="Tryp_SPc"/>
    <property type="match status" value="1"/>
</dbReference>
<dbReference type="SUPFAM" id="SSF50494">
    <property type="entry name" value="Trypsin-like serine proteases"/>
    <property type="match status" value="1"/>
</dbReference>
<keyword evidence="4" id="KW-1015">Disulfide bond</keyword>